<dbReference type="CDD" id="cd04188">
    <property type="entry name" value="DPG_synthase"/>
    <property type="match status" value="1"/>
</dbReference>
<keyword evidence="6" id="KW-0808">Transferase</keyword>
<keyword evidence="8" id="KW-0256">Endoplasmic reticulum</keyword>
<accession>A0A2H0US88</accession>
<protein>
    <recommendedName>
        <fullName evidence="4">dolichyl-phosphate beta-glucosyltransferase</fullName>
        <ecNumber evidence="4">2.4.1.117</ecNumber>
    </recommendedName>
</protein>
<name>A0A2H0US88_9BACT</name>
<evidence type="ECO:0000256" key="8">
    <source>
        <dbReference type="ARBA" id="ARBA00022824"/>
    </source>
</evidence>
<proteinExistence type="inferred from homology"/>
<keyword evidence="5" id="KW-0328">Glycosyltransferase</keyword>
<evidence type="ECO:0000256" key="12">
    <source>
        <dbReference type="ARBA" id="ARBA00045097"/>
    </source>
</evidence>
<dbReference type="PANTHER" id="PTHR10859">
    <property type="entry name" value="GLYCOSYL TRANSFERASE"/>
    <property type="match status" value="1"/>
</dbReference>
<organism evidence="14 15">
    <name type="scientific">Candidatus Harrisonbacteria bacterium CG10_big_fil_rev_8_21_14_0_10_40_38</name>
    <dbReference type="NCBI Taxonomy" id="1974583"/>
    <lineage>
        <taxon>Bacteria</taxon>
        <taxon>Candidatus Harrisoniibacteriota</taxon>
    </lineage>
</organism>
<gene>
    <name evidence="14" type="ORF">COU07_02230</name>
</gene>
<evidence type="ECO:0000256" key="4">
    <source>
        <dbReference type="ARBA" id="ARBA00012583"/>
    </source>
</evidence>
<dbReference type="GO" id="GO:0006487">
    <property type="term" value="P:protein N-linked glycosylation"/>
    <property type="evidence" value="ECO:0007669"/>
    <property type="project" value="TreeGrafter"/>
</dbReference>
<keyword evidence="7" id="KW-0812">Transmembrane</keyword>
<evidence type="ECO:0000256" key="5">
    <source>
        <dbReference type="ARBA" id="ARBA00022676"/>
    </source>
</evidence>
<evidence type="ECO:0000256" key="7">
    <source>
        <dbReference type="ARBA" id="ARBA00022692"/>
    </source>
</evidence>
<dbReference type="GO" id="GO:0004581">
    <property type="term" value="F:dolichyl-phosphate beta-glucosyltransferase activity"/>
    <property type="evidence" value="ECO:0007669"/>
    <property type="project" value="UniProtKB-EC"/>
</dbReference>
<keyword evidence="9" id="KW-0735">Signal-anchor</keyword>
<sequence length="254" mass="28883">MFRSILLCDMQSARFSISIVVPAYNEAKRIEPTLRVAIGFLSGLNLEYEIIVVDDGSKDDTVDVVKNIGDAHIIIATGEPNRGKGYAVRRGMLMAKNDYVLMTDADNSTPIEEFKKFYDVLPADIVIGSRAISGSEIEVRQPLYREYAGKFFNFVVQMLVFRGISDTQCGFKMFSREAARNIFSRTTIYGWSFDVEVLYLAKKLGYSVKQIPVIWRNDKDTKLKFFSTAFAIMRDLIKIRINNLRGVYSSTSKR</sequence>
<keyword evidence="10" id="KW-1133">Transmembrane helix</keyword>
<dbReference type="Pfam" id="PF00535">
    <property type="entry name" value="Glycos_transf_2"/>
    <property type="match status" value="1"/>
</dbReference>
<comment type="catalytic activity">
    <reaction evidence="12">
        <text>a di-trans,poly-cis-dolichyl phosphate + UDP-alpha-D-glucose = a di-trans,poly-cis-dolichyl beta-D-glucosyl phosphate + UDP</text>
        <dbReference type="Rhea" id="RHEA:15401"/>
        <dbReference type="Rhea" id="RHEA-COMP:19498"/>
        <dbReference type="Rhea" id="RHEA-COMP:19502"/>
        <dbReference type="ChEBI" id="CHEBI:57525"/>
        <dbReference type="ChEBI" id="CHEBI:57683"/>
        <dbReference type="ChEBI" id="CHEBI:58223"/>
        <dbReference type="ChEBI" id="CHEBI:58885"/>
        <dbReference type="EC" id="2.4.1.117"/>
    </reaction>
    <physiologicalReaction direction="left-to-right" evidence="12">
        <dbReference type="Rhea" id="RHEA:15402"/>
    </physiologicalReaction>
</comment>
<comment type="subcellular location">
    <subcellularLocation>
        <location evidence="1">Endoplasmic reticulum membrane</location>
        <topology evidence="1">Single-pass membrane protein</topology>
    </subcellularLocation>
</comment>
<feature type="domain" description="Glycosyltransferase 2-like" evidence="13">
    <location>
        <begin position="18"/>
        <end position="183"/>
    </location>
</feature>
<evidence type="ECO:0000256" key="10">
    <source>
        <dbReference type="ARBA" id="ARBA00022989"/>
    </source>
</evidence>
<evidence type="ECO:0000313" key="14">
    <source>
        <dbReference type="EMBL" id="PIR89257.1"/>
    </source>
</evidence>
<evidence type="ECO:0000256" key="2">
    <source>
        <dbReference type="ARBA" id="ARBA00004922"/>
    </source>
</evidence>
<reference evidence="15" key="1">
    <citation type="submission" date="2017-09" db="EMBL/GenBank/DDBJ databases">
        <title>Depth-based differentiation of microbial function through sediment-hosted aquifers and enrichment of novel symbionts in the deep terrestrial subsurface.</title>
        <authorList>
            <person name="Probst A.J."/>
            <person name="Ladd B."/>
            <person name="Jarett J.K."/>
            <person name="Geller-Mcgrath D.E."/>
            <person name="Sieber C.M.K."/>
            <person name="Emerson J.B."/>
            <person name="Anantharaman K."/>
            <person name="Thomas B.C."/>
            <person name="Malmstrom R."/>
            <person name="Stieglmeier M."/>
            <person name="Klingl A."/>
            <person name="Woyke T."/>
            <person name="Ryan C.M."/>
            <person name="Banfield J.F."/>
        </authorList>
    </citation>
    <scope>NUCLEOTIDE SEQUENCE [LARGE SCALE GENOMIC DNA]</scope>
</reference>
<keyword evidence="11" id="KW-0472">Membrane</keyword>
<dbReference type="InterPro" id="IPR001173">
    <property type="entry name" value="Glyco_trans_2-like"/>
</dbReference>
<evidence type="ECO:0000256" key="11">
    <source>
        <dbReference type="ARBA" id="ARBA00023136"/>
    </source>
</evidence>
<dbReference type="PANTHER" id="PTHR10859:SF91">
    <property type="entry name" value="DOLICHYL-PHOSPHATE BETA-GLUCOSYLTRANSFERASE"/>
    <property type="match status" value="1"/>
</dbReference>
<evidence type="ECO:0000256" key="1">
    <source>
        <dbReference type="ARBA" id="ARBA00004389"/>
    </source>
</evidence>
<comment type="caution">
    <text evidence="14">The sequence shown here is derived from an EMBL/GenBank/DDBJ whole genome shotgun (WGS) entry which is preliminary data.</text>
</comment>
<dbReference type="EMBL" id="PFAZ01000002">
    <property type="protein sequence ID" value="PIR89257.1"/>
    <property type="molecule type" value="Genomic_DNA"/>
</dbReference>
<evidence type="ECO:0000313" key="15">
    <source>
        <dbReference type="Proteomes" id="UP000231157"/>
    </source>
</evidence>
<dbReference type="Gene3D" id="3.90.550.10">
    <property type="entry name" value="Spore Coat Polysaccharide Biosynthesis Protein SpsA, Chain A"/>
    <property type="match status" value="1"/>
</dbReference>
<evidence type="ECO:0000256" key="6">
    <source>
        <dbReference type="ARBA" id="ARBA00022679"/>
    </source>
</evidence>
<dbReference type="SUPFAM" id="SSF53448">
    <property type="entry name" value="Nucleotide-diphospho-sugar transferases"/>
    <property type="match status" value="1"/>
</dbReference>
<evidence type="ECO:0000256" key="3">
    <source>
        <dbReference type="ARBA" id="ARBA00006739"/>
    </source>
</evidence>
<dbReference type="AlphaFoldDB" id="A0A2H0US88"/>
<comment type="pathway">
    <text evidence="2">Protein modification; protein glycosylation.</text>
</comment>
<dbReference type="InterPro" id="IPR035518">
    <property type="entry name" value="DPG_synthase"/>
</dbReference>
<dbReference type="Proteomes" id="UP000231157">
    <property type="component" value="Unassembled WGS sequence"/>
</dbReference>
<comment type="similarity">
    <text evidence="3">Belongs to the glycosyltransferase 2 family.</text>
</comment>
<evidence type="ECO:0000259" key="13">
    <source>
        <dbReference type="Pfam" id="PF00535"/>
    </source>
</evidence>
<dbReference type="EC" id="2.4.1.117" evidence="4"/>
<dbReference type="InterPro" id="IPR029044">
    <property type="entry name" value="Nucleotide-diphossugar_trans"/>
</dbReference>
<evidence type="ECO:0000256" key="9">
    <source>
        <dbReference type="ARBA" id="ARBA00022968"/>
    </source>
</evidence>